<evidence type="ECO:0000313" key="2">
    <source>
        <dbReference type="EMBL" id="TFU96054.1"/>
    </source>
</evidence>
<dbReference type="Proteomes" id="UP000297253">
    <property type="component" value="Unassembled WGS sequence"/>
</dbReference>
<dbReference type="InterPro" id="IPR015797">
    <property type="entry name" value="NUDIX_hydrolase-like_dom_sf"/>
</dbReference>
<gene>
    <name evidence="2" type="ORF">E4T82_12210</name>
</gene>
<organism evidence="2 3">
    <name type="scientific">Streptococcus cuniculi</name>
    <dbReference type="NCBI Taxonomy" id="1432788"/>
    <lineage>
        <taxon>Bacteria</taxon>
        <taxon>Bacillati</taxon>
        <taxon>Bacillota</taxon>
        <taxon>Bacilli</taxon>
        <taxon>Lactobacillales</taxon>
        <taxon>Streptococcaceae</taxon>
        <taxon>Streptococcus</taxon>
    </lineage>
</organism>
<name>A0A4Y9J7U5_9STRE</name>
<protein>
    <submittedName>
        <fullName evidence="2">NUDIX domain-containing protein</fullName>
    </submittedName>
</protein>
<accession>A0A4Y9J7U5</accession>
<dbReference type="PANTHER" id="PTHR43736:SF5">
    <property type="entry name" value="NUDIX HYDROLASE DOMAIN-CONTAINING PROTEIN"/>
    <property type="match status" value="1"/>
</dbReference>
<dbReference type="SUPFAM" id="SSF55811">
    <property type="entry name" value="Nudix"/>
    <property type="match status" value="1"/>
</dbReference>
<evidence type="ECO:0000259" key="1">
    <source>
        <dbReference type="PROSITE" id="PS51462"/>
    </source>
</evidence>
<comment type="caution">
    <text evidence="2">The sequence shown here is derived from an EMBL/GenBank/DDBJ whole genome shotgun (WGS) entry which is preliminary data.</text>
</comment>
<reference evidence="2 3" key="1">
    <citation type="submission" date="2019-03" db="EMBL/GenBank/DDBJ databases">
        <title>Diversity of the mouse oral microbiome.</title>
        <authorList>
            <person name="Joseph S."/>
            <person name="Aduse-Opoku J."/>
            <person name="Curtis M."/>
            <person name="Wade W."/>
            <person name="Hashim A."/>
        </authorList>
    </citation>
    <scope>NUCLEOTIDE SEQUENCE [LARGE SCALE GENOMIC DNA]</scope>
    <source>
        <strain evidence="2 3">WM131</strain>
    </source>
</reference>
<dbReference type="Gene3D" id="3.90.79.10">
    <property type="entry name" value="Nucleoside Triphosphate Pyrophosphohydrolase"/>
    <property type="match status" value="1"/>
</dbReference>
<evidence type="ECO:0000313" key="3">
    <source>
        <dbReference type="Proteomes" id="UP000297253"/>
    </source>
</evidence>
<dbReference type="CDD" id="cd18873">
    <property type="entry name" value="NUDIX_NadM_like"/>
    <property type="match status" value="1"/>
</dbReference>
<feature type="domain" description="Nudix hydrolase" evidence="1">
    <location>
        <begin position="1"/>
        <end position="112"/>
    </location>
</feature>
<proteinExistence type="predicted"/>
<sequence>GKGQLAAPGGFIEQRETVWQSCLRELAEETHCVLPEARMRAALREVAVFDHPDRSQRGRTITHAHYFDLGSDDFPDVRADDDAAHVEWVPIASLAALEEAFFEDHFHMLDHFLGITSHTGG</sequence>
<dbReference type="PANTHER" id="PTHR43736">
    <property type="entry name" value="ADP-RIBOSE PYROPHOSPHATASE"/>
    <property type="match status" value="1"/>
</dbReference>
<dbReference type="EMBL" id="SPPD01000092">
    <property type="protein sequence ID" value="TFU96054.1"/>
    <property type="molecule type" value="Genomic_DNA"/>
</dbReference>
<dbReference type="OrthoDB" id="9786141at2"/>
<feature type="non-terminal residue" evidence="2">
    <location>
        <position position="1"/>
    </location>
</feature>
<dbReference type="PROSITE" id="PS51462">
    <property type="entry name" value="NUDIX"/>
    <property type="match status" value="1"/>
</dbReference>
<dbReference type="InterPro" id="IPR000086">
    <property type="entry name" value="NUDIX_hydrolase_dom"/>
</dbReference>
<dbReference type="AlphaFoldDB" id="A0A4Y9J7U5"/>
<dbReference type="Pfam" id="PF00293">
    <property type="entry name" value="NUDIX"/>
    <property type="match status" value="1"/>
</dbReference>